<gene>
    <name evidence="10" type="ORF">ATM17_31455</name>
</gene>
<dbReference type="PROSITE" id="PS51296">
    <property type="entry name" value="RIESKE"/>
    <property type="match status" value="1"/>
</dbReference>
<keyword evidence="6" id="KW-0408">Iron</keyword>
<feature type="domain" description="Rieske" evidence="9">
    <location>
        <begin position="47"/>
        <end position="158"/>
    </location>
</feature>
<keyword evidence="7" id="KW-0411">Iron-sulfur</keyword>
<dbReference type="GO" id="GO:0051537">
    <property type="term" value="F:2 iron, 2 sulfur cluster binding"/>
    <property type="evidence" value="ECO:0007669"/>
    <property type="project" value="UniProtKB-KW"/>
</dbReference>
<reference evidence="10 11" key="2">
    <citation type="journal article" date="2016" name="Genome Announc.">
        <title>Complete Genome Sequence of Sphingopyxis macrogoltabida Strain 203N (NBRC 111659), a Polyethylene Glycol Degrader.</title>
        <authorList>
            <person name="Ohtsubo Y."/>
            <person name="Nonoyama S."/>
            <person name="Nagata Y."/>
            <person name="Numata M."/>
            <person name="Tsuchikane K."/>
            <person name="Hosoyama A."/>
            <person name="Yamazoe A."/>
            <person name="Tsuda M."/>
            <person name="Fujita N."/>
            <person name="Kawai F."/>
        </authorList>
    </citation>
    <scope>NUCLEOTIDE SEQUENCE [LARGE SCALE GENOMIC DNA]</scope>
    <source>
        <strain evidence="10 11">203N</strain>
    </source>
</reference>
<dbReference type="SUPFAM" id="SSF55961">
    <property type="entry name" value="Bet v1-like"/>
    <property type="match status" value="1"/>
</dbReference>
<organism evidence="10 11">
    <name type="scientific">Sphingopyxis macrogoltabida</name>
    <name type="common">Sphingomonas macrogoltabidus</name>
    <dbReference type="NCBI Taxonomy" id="33050"/>
    <lineage>
        <taxon>Bacteria</taxon>
        <taxon>Pseudomonadati</taxon>
        <taxon>Pseudomonadota</taxon>
        <taxon>Alphaproteobacteria</taxon>
        <taxon>Sphingomonadales</taxon>
        <taxon>Sphingomonadaceae</taxon>
        <taxon>Sphingopyxis</taxon>
    </lineage>
</organism>
<accession>A0AAC9AZS1</accession>
<evidence type="ECO:0000256" key="7">
    <source>
        <dbReference type="ARBA" id="ARBA00023014"/>
    </source>
</evidence>
<dbReference type="KEGG" id="smaz:LH19_27465"/>
<evidence type="ECO:0000256" key="2">
    <source>
        <dbReference type="ARBA" id="ARBA00022714"/>
    </source>
</evidence>
<keyword evidence="3" id="KW-0479">Metal-binding</keyword>
<dbReference type="GO" id="GO:0005506">
    <property type="term" value="F:iron ion binding"/>
    <property type="evidence" value="ECO:0007669"/>
    <property type="project" value="InterPro"/>
</dbReference>
<name>A0AAC9AZS1_SPHMC</name>
<evidence type="ECO:0000259" key="9">
    <source>
        <dbReference type="PROSITE" id="PS51296"/>
    </source>
</evidence>
<reference evidence="11" key="1">
    <citation type="submission" date="2015-11" db="EMBL/GenBank/DDBJ databases">
        <title>Complete genome sequence of a polyethylene-glycol degrader Sphingopyxis macrogoltabida 203N (NBRC 111659).</title>
        <authorList>
            <person name="Yoshiyuki O."/>
            <person name="Shouta N."/>
            <person name="Nagata Y."/>
            <person name="Numata M."/>
            <person name="Tsuchikane K."/>
            <person name="Hosoyama A."/>
            <person name="Yamazoe A."/>
            <person name="Tsuda M."/>
            <person name="Fujita N."/>
            <person name="Kawai F."/>
        </authorList>
    </citation>
    <scope>NUCLEOTIDE SEQUENCE [LARGE SCALE GENOMIC DNA]</scope>
    <source>
        <strain evidence="11">203N</strain>
        <plasmid evidence="11">unnamed1</plasmid>
    </source>
</reference>
<geneLocation type="plasmid" evidence="10 11">
    <name>unnamed1</name>
</geneLocation>
<dbReference type="Gene3D" id="3.90.380.10">
    <property type="entry name" value="Naphthalene 1,2-dioxygenase Alpha Subunit, Chain A, domain 1"/>
    <property type="match status" value="1"/>
</dbReference>
<dbReference type="InterPro" id="IPR036922">
    <property type="entry name" value="Rieske_2Fe-2S_sf"/>
</dbReference>
<protein>
    <submittedName>
        <fullName evidence="10">Benzoate 1,2-dioxygenase large subunit</fullName>
    </submittedName>
</protein>
<dbReference type="InterPro" id="IPR015881">
    <property type="entry name" value="ARHD_Rieske_2Fe_2S"/>
</dbReference>
<dbReference type="Pfam" id="PF00355">
    <property type="entry name" value="Rieske"/>
    <property type="match status" value="1"/>
</dbReference>
<dbReference type="PANTHER" id="PTHR43756:SF1">
    <property type="entry name" value="3-PHENYLPROPIONATE_CINNAMIC ACID DIOXYGENASE SUBUNIT ALPHA"/>
    <property type="match status" value="1"/>
</dbReference>
<evidence type="ECO:0000313" key="11">
    <source>
        <dbReference type="Proteomes" id="UP000076088"/>
    </source>
</evidence>
<evidence type="ECO:0000313" key="10">
    <source>
        <dbReference type="EMBL" id="AMU92777.1"/>
    </source>
</evidence>
<comment type="similarity">
    <text evidence="1">Belongs to the bacterial ring-hydroxylating dioxygenase alpha subunit family.</text>
</comment>
<evidence type="ECO:0000256" key="1">
    <source>
        <dbReference type="ARBA" id="ARBA00008751"/>
    </source>
</evidence>
<dbReference type="Pfam" id="PF00848">
    <property type="entry name" value="Ring_hydroxyl_A"/>
    <property type="match status" value="1"/>
</dbReference>
<dbReference type="GO" id="GO:0051213">
    <property type="term" value="F:dioxygenase activity"/>
    <property type="evidence" value="ECO:0007669"/>
    <property type="project" value="UniProtKB-KW"/>
</dbReference>
<dbReference type="PROSITE" id="PS00570">
    <property type="entry name" value="RING_HYDROXYL_ALPHA"/>
    <property type="match status" value="1"/>
</dbReference>
<dbReference type="SUPFAM" id="SSF50022">
    <property type="entry name" value="ISP domain"/>
    <property type="match status" value="1"/>
</dbReference>
<keyword evidence="5" id="KW-0560">Oxidoreductase</keyword>
<evidence type="ECO:0000256" key="3">
    <source>
        <dbReference type="ARBA" id="ARBA00022723"/>
    </source>
</evidence>
<dbReference type="InterPro" id="IPR015879">
    <property type="entry name" value="Ring_hydroxy_dOase_asu_C_dom"/>
</dbReference>
<dbReference type="CDD" id="cd08879">
    <property type="entry name" value="RHO_alpha_C_AntDO-like"/>
    <property type="match status" value="1"/>
</dbReference>
<dbReference type="PRINTS" id="PR00090">
    <property type="entry name" value="RNGDIOXGNASE"/>
</dbReference>
<evidence type="ECO:0000256" key="6">
    <source>
        <dbReference type="ARBA" id="ARBA00023004"/>
    </source>
</evidence>
<keyword evidence="10" id="KW-0614">Plasmid</keyword>
<dbReference type="InterPro" id="IPR001663">
    <property type="entry name" value="Rng_hydr_dOase-A"/>
</dbReference>
<keyword evidence="11" id="KW-1185">Reference proteome</keyword>
<dbReference type="AlphaFoldDB" id="A0AAC9AZS1"/>
<keyword evidence="2" id="KW-0001">2Fe-2S</keyword>
<dbReference type="Gene3D" id="2.102.10.10">
    <property type="entry name" value="Rieske [2Fe-2S] iron-sulphur domain"/>
    <property type="match status" value="1"/>
</dbReference>
<evidence type="ECO:0000256" key="8">
    <source>
        <dbReference type="ARBA" id="ARBA00023027"/>
    </source>
</evidence>
<proteinExistence type="inferred from homology"/>
<keyword evidence="4" id="KW-0223">Dioxygenase</keyword>
<evidence type="ECO:0000256" key="5">
    <source>
        <dbReference type="ARBA" id="ARBA00023002"/>
    </source>
</evidence>
<dbReference type="PANTHER" id="PTHR43756">
    <property type="entry name" value="CHOLINE MONOOXYGENASE, CHLOROPLASTIC"/>
    <property type="match status" value="1"/>
</dbReference>
<dbReference type="EMBL" id="CP013345">
    <property type="protein sequence ID" value="AMU92777.1"/>
    <property type="molecule type" value="Genomic_DNA"/>
</dbReference>
<dbReference type="Proteomes" id="UP000076088">
    <property type="component" value="Plasmid unnamed1"/>
</dbReference>
<evidence type="ECO:0000256" key="4">
    <source>
        <dbReference type="ARBA" id="ARBA00022964"/>
    </source>
</evidence>
<dbReference type="InterPro" id="IPR017941">
    <property type="entry name" value="Rieske_2Fe-2S"/>
</dbReference>
<keyword evidence="8" id="KW-0520">NAD</keyword>
<dbReference type="RefSeq" id="WP_054735153.1">
    <property type="nucleotide sequence ID" value="NZ_CP009430.1"/>
</dbReference>
<sequence length="453" mass="51208">MAANQDLLDGLLDENEAEGLFRINRRMFTDERIFDLELEHIFAGNWVYLAHESQLPKPNDFFTGHIGRQPIIITRDKEGEIGAFLNACQHRGATVELRRCGNKKLFICPFHGWSYSNTGRLVSCGDVMEAGYTDAFDKSALGLQRLPRVESYRGFIFGSLRADVQSLEDYLGAAKAFIDLIVDQDDNGEIELIPGPQTYTYDGNWKLQAENGVDGYHVGMIHGNYVLTTKNRARIAADNDVVEPVDVAGFSNLPGGYYAFENGHAVLWNELPNPEVRPSYAKRDLYVAKYGEERAHWMTHTWRNLFIFPNLFLMDQMSSQIRTFRPLSLSKTEVKAFAFAPKSEDPAIRPKRIRQYEDFFNASGLATPDDLAAFNATQAGFQANDAEWSDVSRGARNVIVGADERARALGFEPQFCGTQLQDEGLFLNQHRNWLRQLREGQERSAEQALEAAE</sequence>